<feature type="compositionally biased region" description="Polar residues" evidence="5">
    <location>
        <begin position="77"/>
        <end position="86"/>
    </location>
</feature>
<dbReference type="InterPro" id="IPR013087">
    <property type="entry name" value="Znf_C2H2_type"/>
</dbReference>
<dbReference type="InterPro" id="IPR022755">
    <property type="entry name" value="Znf_C2H2_jaz"/>
</dbReference>
<accession>A0AAV1I2Q1</accession>
<feature type="compositionally biased region" description="Basic and acidic residues" evidence="5">
    <location>
        <begin position="67"/>
        <end position="76"/>
    </location>
</feature>
<keyword evidence="3" id="KW-0862">Zinc</keyword>
<evidence type="ECO:0000256" key="2">
    <source>
        <dbReference type="ARBA" id="ARBA00022771"/>
    </source>
</evidence>
<keyword evidence="1" id="KW-0479">Metal-binding</keyword>
<dbReference type="GO" id="GO:0008270">
    <property type="term" value="F:zinc ion binding"/>
    <property type="evidence" value="ECO:0007669"/>
    <property type="project" value="UniProtKB-KW"/>
</dbReference>
<name>A0AAV1I2Q1_9CHLO</name>
<protein>
    <recommendedName>
        <fullName evidence="6">C2H2-type domain-containing protein</fullName>
    </recommendedName>
</protein>
<dbReference type="SUPFAM" id="SSF57667">
    <property type="entry name" value="beta-beta-alpha zinc fingers"/>
    <property type="match status" value="1"/>
</dbReference>
<evidence type="ECO:0000313" key="7">
    <source>
        <dbReference type="EMBL" id="CAK0775661.1"/>
    </source>
</evidence>
<gene>
    <name evidence="7" type="ORF">CVIRNUC_004291</name>
</gene>
<evidence type="ECO:0000259" key="6">
    <source>
        <dbReference type="PROSITE" id="PS50157"/>
    </source>
</evidence>
<dbReference type="SMART" id="SM00451">
    <property type="entry name" value="ZnF_U1"/>
    <property type="match status" value="1"/>
</dbReference>
<dbReference type="AlphaFoldDB" id="A0AAV1I2Q1"/>
<dbReference type="Proteomes" id="UP001314263">
    <property type="component" value="Unassembled WGS sequence"/>
</dbReference>
<evidence type="ECO:0000256" key="4">
    <source>
        <dbReference type="PROSITE-ProRule" id="PRU00042"/>
    </source>
</evidence>
<dbReference type="SMART" id="SM00355">
    <property type="entry name" value="ZnF_C2H2"/>
    <property type="match status" value="2"/>
</dbReference>
<feature type="region of interest" description="Disordered" evidence="5">
    <location>
        <begin position="61"/>
        <end position="92"/>
    </location>
</feature>
<feature type="domain" description="C2H2-type" evidence="6">
    <location>
        <begin position="8"/>
        <end position="36"/>
    </location>
</feature>
<keyword evidence="2 4" id="KW-0863">Zinc-finger</keyword>
<proteinExistence type="predicted"/>
<keyword evidence="8" id="KW-1185">Reference proteome</keyword>
<reference evidence="7 8" key="1">
    <citation type="submission" date="2023-10" db="EMBL/GenBank/DDBJ databases">
        <authorList>
            <person name="Maclean D."/>
            <person name="Macfadyen A."/>
        </authorList>
    </citation>
    <scope>NUCLEOTIDE SEQUENCE [LARGE SCALE GENOMIC DNA]</scope>
</reference>
<dbReference type="InterPro" id="IPR036236">
    <property type="entry name" value="Znf_C2H2_sf"/>
</dbReference>
<dbReference type="Pfam" id="PF12171">
    <property type="entry name" value="zf-C2H2_jaz"/>
    <property type="match status" value="1"/>
</dbReference>
<dbReference type="InterPro" id="IPR003604">
    <property type="entry name" value="Matrin/U1-like-C_Znf_C2H2"/>
</dbReference>
<dbReference type="GO" id="GO:0003676">
    <property type="term" value="F:nucleic acid binding"/>
    <property type="evidence" value="ECO:0007669"/>
    <property type="project" value="InterPro"/>
</dbReference>
<dbReference type="PROSITE" id="PS50157">
    <property type="entry name" value="ZINC_FINGER_C2H2_2"/>
    <property type="match status" value="2"/>
</dbReference>
<dbReference type="Pfam" id="PF00096">
    <property type="entry name" value="zf-C2H2"/>
    <property type="match status" value="1"/>
</dbReference>
<sequence>MSGVLLRYTCQSCGHCFRHESQLLRHQNKKNPCLPPGQSRFYCELCDASFPSNAKLEAHLRSRGHKTRVEEHRTDAEGQSSVETPAQPQPPALDTVTAPLVGAKPLDFGRCDNDALDDLQKLSGQELMTRLSINPGGCGYTPYAKLFRMLFLDDKVPNNVNVLMEGQGLDTATYYFRQGHWRESDCPELTLEDCLNTAAVQMSNVTHILARVMHHTAMDKFEKVRETIERQTSRGITRLSKEVLSLLQAVNLSVVKFTRAHPELLAHAKADAESAPGIRWMQKTRDLPTWQIGGAAWKRNAKFLETGQWVNPTWDDE</sequence>
<evidence type="ECO:0000313" key="8">
    <source>
        <dbReference type="Proteomes" id="UP001314263"/>
    </source>
</evidence>
<dbReference type="EMBL" id="CAUYUE010000005">
    <property type="protein sequence ID" value="CAK0775661.1"/>
    <property type="molecule type" value="Genomic_DNA"/>
</dbReference>
<dbReference type="Gene3D" id="3.30.160.60">
    <property type="entry name" value="Classic Zinc Finger"/>
    <property type="match status" value="1"/>
</dbReference>
<feature type="domain" description="C2H2-type" evidence="6">
    <location>
        <begin position="41"/>
        <end position="70"/>
    </location>
</feature>
<organism evidence="7 8">
    <name type="scientific">Coccomyxa viridis</name>
    <dbReference type="NCBI Taxonomy" id="1274662"/>
    <lineage>
        <taxon>Eukaryota</taxon>
        <taxon>Viridiplantae</taxon>
        <taxon>Chlorophyta</taxon>
        <taxon>core chlorophytes</taxon>
        <taxon>Trebouxiophyceae</taxon>
        <taxon>Trebouxiophyceae incertae sedis</taxon>
        <taxon>Coccomyxaceae</taxon>
        <taxon>Coccomyxa</taxon>
    </lineage>
</organism>
<comment type="caution">
    <text evidence="7">The sequence shown here is derived from an EMBL/GenBank/DDBJ whole genome shotgun (WGS) entry which is preliminary data.</text>
</comment>
<dbReference type="PROSITE" id="PS00028">
    <property type="entry name" value="ZINC_FINGER_C2H2_1"/>
    <property type="match status" value="1"/>
</dbReference>
<evidence type="ECO:0000256" key="5">
    <source>
        <dbReference type="SAM" id="MobiDB-lite"/>
    </source>
</evidence>
<evidence type="ECO:0000256" key="1">
    <source>
        <dbReference type="ARBA" id="ARBA00022723"/>
    </source>
</evidence>
<evidence type="ECO:0000256" key="3">
    <source>
        <dbReference type="ARBA" id="ARBA00022833"/>
    </source>
</evidence>